<dbReference type="AlphaFoldDB" id="A0A9N9CA37"/>
<gene>
    <name evidence="1" type="ORF">DEBURN_LOCUS9132</name>
</gene>
<accession>A0A9N9CA37</accession>
<proteinExistence type="predicted"/>
<evidence type="ECO:0000313" key="1">
    <source>
        <dbReference type="EMBL" id="CAG8592581.1"/>
    </source>
</evidence>
<reference evidence="1" key="1">
    <citation type="submission" date="2021-06" db="EMBL/GenBank/DDBJ databases">
        <authorList>
            <person name="Kallberg Y."/>
            <person name="Tangrot J."/>
            <person name="Rosling A."/>
        </authorList>
    </citation>
    <scope>NUCLEOTIDE SEQUENCE</scope>
    <source>
        <strain evidence="1">AZ414A</strain>
    </source>
</reference>
<organism evidence="1 2">
    <name type="scientific">Diversispora eburnea</name>
    <dbReference type="NCBI Taxonomy" id="1213867"/>
    <lineage>
        <taxon>Eukaryota</taxon>
        <taxon>Fungi</taxon>
        <taxon>Fungi incertae sedis</taxon>
        <taxon>Mucoromycota</taxon>
        <taxon>Glomeromycotina</taxon>
        <taxon>Glomeromycetes</taxon>
        <taxon>Diversisporales</taxon>
        <taxon>Diversisporaceae</taxon>
        <taxon>Diversispora</taxon>
    </lineage>
</organism>
<evidence type="ECO:0000313" key="2">
    <source>
        <dbReference type="Proteomes" id="UP000789706"/>
    </source>
</evidence>
<sequence length="59" mass="6928">MEQYRDIFDTEKQRKFRVETENLTANIMVQPKPSKSNLVQRMSDAVVNTARTVENSMNH</sequence>
<protein>
    <submittedName>
        <fullName evidence="1">10971_t:CDS:1</fullName>
    </submittedName>
</protein>
<dbReference type="EMBL" id="CAJVPK010001602">
    <property type="protein sequence ID" value="CAG8592581.1"/>
    <property type="molecule type" value="Genomic_DNA"/>
</dbReference>
<dbReference type="Proteomes" id="UP000789706">
    <property type="component" value="Unassembled WGS sequence"/>
</dbReference>
<comment type="caution">
    <text evidence="1">The sequence shown here is derived from an EMBL/GenBank/DDBJ whole genome shotgun (WGS) entry which is preliminary data.</text>
</comment>
<name>A0A9N9CA37_9GLOM</name>
<keyword evidence="2" id="KW-1185">Reference proteome</keyword>